<name>A0A7Y9FGA9_9CELL</name>
<gene>
    <name evidence="1" type="ORF">BKA21_002362</name>
</gene>
<dbReference type="Proteomes" id="UP000577956">
    <property type="component" value="Unassembled WGS sequence"/>
</dbReference>
<accession>A0A7Y9FGA9</accession>
<protein>
    <recommendedName>
        <fullName evidence="3">HTH marR-type domain-containing protein</fullName>
    </recommendedName>
</protein>
<evidence type="ECO:0000313" key="1">
    <source>
        <dbReference type="EMBL" id="NYD86813.1"/>
    </source>
</evidence>
<dbReference type="Pfam" id="PF09952">
    <property type="entry name" value="AbiEi_2"/>
    <property type="match status" value="1"/>
</dbReference>
<sequence length="346" mass="36669">MPERTDDPRDAVLRVLAESLPQDAEAGVDGTDVTVTSHGRTTRLAPVWAGAGFPRDVRNALRTADPTAGAVIVVVARRLSPGARRDLQAAGVAWVQTDGSARLSTPSGLVVARDLPPTPQARPAQAGWTTATADVAELLLTRPPGEPVPPVRAAAAMVGLSPAATSRALTTLDHEGWTTKEGPRRGAGARRLVADAGALLDAWSAWSSGRPRRRVATHALVGDVDTWLDRLTTVWPTQSWALTGWAAAARRAAFADPVGPVEIYLTAQDTQGQDRTSLLRAAGLRTVDDEAARVVLVAPERLTLRTSHLDHGVPIVSDVRLYADLLTSGVRGEDAAEHLRTTRIGF</sequence>
<evidence type="ECO:0000313" key="2">
    <source>
        <dbReference type="Proteomes" id="UP000577956"/>
    </source>
</evidence>
<organism evidence="1 2">
    <name type="scientific">Cellulomonas oligotrophica</name>
    <dbReference type="NCBI Taxonomy" id="931536"/>
    <lineage>
        <taxon>Bacteria</taxon>
        <taxon>Bacillati</taxon>
        <taxon>Actinomycetota</taxon>
        <taxon>Actinomycetes</taxon>
        <taxon>Micrococcales</taxon>
        <taxon>Cellulomonadaceae</taxon>
        <taxon>Cellulomonas</taxon>
    </lineage>
</organism>
<comment type="caution">
    <text evidence="1">The sequence shown here is derived from an EMBL/GenBank/DDBJ whole genome shotgun (WGS) entry which is preliminary data.</text>
</comment>
<dbReference type="AlphaFoldDB" id="A0A7Y9FGA9"/>
<dbReference type="RefSeq" id="WP_140459318.1">
    <property type="nucleotide sequence ID" value="NZ_BAABFI010000001.1"/>
</dbReference>
<proteinExistence type="predicted"/>
<dbReference type="InterPro" id="IPR019238">
    <property type="entry name" value="AbiEi_2"/>
</dbReference>
<dbReference type="EMBL" id="JACCBK010000001">
    <property type="protein sequence ID" value="NYD86813.1"/>
    <property type="molecule type" value="Genomic_DNA"/>
</dbReference>
<reference evidence="1 2" key="1">
    <citation type="submission" date="2020-07" db="EMBL/GenBank/DDBJ databases">
        <title>Sequencing the genomes of 1000 actinobacteria strains.</title>
        <authorList>
            <person name="Klenk H.-P."/>
        </authorList>
    </citation>
    <scope>NUCLEOTIDE SEQUENCE [LARGE SCALE GENOMIC DNA]</scope>
    <source>
        <strain evidence="1 2">DSM 24482</strain>
    </source>
</reference>
<evidence type="ECO:0008006" key="3">
    <source>
        <dbReference type="Google" id="ProtNLM"/>
    </source>
</evidence>